<dbReference type="SUPFAM" id="SSF47384">
    <property type="entry name" value="Homodimeric domain of signal transducing histidine kinase"/>
    <property type="match status" value="1"/>
</dbReference>
<proteinExistence type="predicted"/>
<dbReference type="InterPro" id="IPR035965">
    <property type="entry name" value="PAS-like_dom_sf"/>
</dbReference>
<evidence type="ECO:0000313" key="15">
    <source>
        <dbReference type="EMBL" id="SUZ52587.1"/>
    </source>
</evidence>
<evidence type="ECO:0000256" key="3">
    <source>
        <dbReference type="ARBA" id="ARBA00022741"/>
    </source>
</evidence>
<evidence type="ECO:0000256" key="5">
    <source>
        <dbReference type="ARBA" id="ARBA00022801"/>
    </source>
</evidence>
<dbReference type="GO" id="GO:0000155">
    <property type="term" value="F:phosphorelay sensor kinase activity"/>
    <property type="evidence" value="ECO:0007669"/>
    <property type="project" value="InterPro"/>
</dbReference>
<evidence type="ECO:0000256" key="1">
    <source>
        <dbReference type="ARBA" id="ARBA00022553"/>
    </source>
</evidence>
<dbReference type="GO" id="GO:0005524">
    <property type="term" value="F:ATP binding"/>
    <property type="evidence" value="ECO:0007669"/>
    <property type="project" value="UniProtKB-KW"/>
</dbReference>
<feature type="domain" description="Histidine kinase" evidence="13">
    <location>
        <begin position="138"/>
        <end position="350"/>
    </location>
</feature>
<dbReference type="Gene3D" id="1.10.287.130">
    <property type="match status" value="1"/>
</dbReference>
<dbReference type="InterPro" id="IPR004358">
    <property type="entry name" value="Sig_transdc_His_kin-like_C"/>
</dbReference>
<keyword evidence="1" id="KW-0597">Phosphoprotein</keyword>
<dbReference type="Pfam" id="PF00989">
    <property type="entry name" value="PAS"/>
    <property type="match status" value="1"/>
</dbReference>
<evidence type="ECO:0000256" key="4">
    <source>
        <dbReference type="ARBA" id="ARBA00022777"/>
    </source>
</evidence>
<reference evidence="15" key="1">
    <citation type="submission" date="2018-05" db="EMBL/GenBank/DDBJ databases">
        <authorList>
            <person name="Lanie J.A."/>
            <person name="Ng W.-L."/>
            <person name="Kazmierczak K.M."/>
            <person name="Andrzejewski T.M."/>
            <person name="Davidsen T.M."/>
            <person name="Wayne K.J."/>
            <person name="Tettelin H."/>
            <person name="Glass J.I."/>
            <person name="Rusch D."/>
            <person name="Podicherti R."/>
            <person name="Tsui H.-C.T."/>
            <person name="Winkler M.E."/>
        </authorList>
    </citation>
    <scope>NUCLEOTIDE SEQUENCE</scope>
</reference>
<dbReference type="SUPFAM" id="SSF55785">
    <property type="entry name" value="PYP-like sensor domain (PAS domain)"/>
    <property type="match status" value="1"/>
</dbReference>
<gene>
    <name evidence="15" type="ORF">METZ01_LOCUS5441</name>
</gene>
<dbReference type="AlphaFoldDB" id="A0A381NDI2"/>
<dbReference type="SMART" id="SM00388">
    <property type="entry name" value="HisKA"/>
    <property type="match status" value="1"/>
</dbReference>
<feature type="domain" description="PAS" evidence="14">
    <location>
        <begin position="8"/>
        <end position="47"/>
    </location>
</feature>
<dbReference type="InterPro" id="IPR003661">
    <property type="entry name" value="HisK_dim/P_dom"/>
</dbReference>
<organism evidence="15">
    <name type="scientific">marine metagenome</name>
    <dbReference type="NCBI Taxonomy" id="408172"/>
    <lineage>
        <taxon>unclassified sequences</taxon>
        <taxon>metagenomes</taxon>
        <taxon>ecological metagenomes</taxon>
    </lineage>
</organism>
<dbReference type="Gene3D" id="3.30.565.10">
    <property type="entry name" value="Histidine kinase-like ATPase, C-terminal domain"/>
    <property type="match status" value="1"/>
</dbReference>
<comment type="function">
    <text evidence="9">Member of the two-component regulatory system NtrB/NtrC, which controls expression of the nitrogen-regulated (ntr) genes in response to nitrogen limitation. Under conditions of nitrogen limitation, NtrB autophosphorylates and transfers the phosphoryl group to NtrC. In the presence of nitrogen, acts as a phosphatase that dephosphorylates and inactivates NtrC.</text>
</comment>
<evidence type="ECO:0000256" key="9">
    <source>
        <dbReference type="ARBA" id="ARBA00037696"/>
    </source>
</evidence>
<dbReference type="SMART" id="SM00387">
    <property type="entry name" value="HATPase_c"/>
    <property type="match status" value="1"/>
</dbReference>
<sequence>METLPADQILDGLSTAVLLVELDGSVHYVNGAAQILLAASAERVRGRRTDELLGIGAPLQAALAATGERRSTTLRELTLKQSIDGHALVVDCTVSPFGWVGDGELALVELVRVDHLSRFTLETRSQERHAVSTMLIDRLAHEIKNPLGGLRGAAQLLDRELPDRESREYTRIIMHEADRLSALVDRMTGPFTTREKTCFNLHAVLEHVRRLTLADVQEGLTFSRDYDPSIPEIMGDREQLIQAVLNIVRNGVQAMDGRGEIGLLTRIRRQFTLGNRRHRHVLEARISDNGPGIPADIRENVFFPMVSGRSGGAGLGLSIAQDIVSRHGGAIECMSQPGDTRFSLYLPVEEPS</sequence>
<dbReference type="PANTHER" id="PTHR43065">
    <property type="entry name" value="SENSOR HISTIDINE KINASE"/>
    <property type="match status" value="1"/>
</dbReference>
<keyword evidence="6" id="KW-0067">ATP-binding</keyword>
<dbReference type="SUPFAM" id="SSF55874">
    <property type="entry name" value="ATPase domain of HSP90 chaperone/DNA topoisomerase II/histidine kinase"/>
    <property type="match status" value="1"/>
</dbReference>
<accession>A0A381NDI2</accession>
<dbReference type="EMBL" id="UINC01000283">
    <property type="protein sequence ID" value="SUZ52587.1"/>
    <property type="molecule type" value="Genomic_DNA"/>
</dbReference>
<dbReference type="NCBIfam" id="NF008293">
    <property type="entry name" value="PRK11073.1"/>
    <property type="match status" value="1"/>
</dbReference>
<dbReference type="InterPro" id="IPR036097">
    <property type="entry name" value="HisK_dim/P_sf"/>
</dbReference>
<dbReference type="Pfam" id="PF02518">
    <property type="entry name" value="HATPase_c"/>
    <property type="match status" value="1"/>
</dbReference>
<dbReference type="InterPro" id="IPR003594">
    <property type="entry name" value="HATPase_dom"/>
</dbReference>
<dbReference type="InterPro" id="IPR000014">
    <property type="entry name" value="PAS"/>
</dbReference>
<dbReference type="InterPro" id="IPR013767">
    <property type="entry name" value="PAS_fold"/>
</dbReference>
<keyword evidence="8" id="KW-0535">Nitrogen fixation</keyword>
<keyword evidence="7" id="KW-0902">Two-component regulatory system</keyword>
<evidence type="ECO:0000256" key="6">
    <source>
        <dbReference type="ARBA" id="ARBA00022840"/>
    </source>
</evidence>
<dbReference type="Pfam" id="PF00512">
    <property type="entry name" value="HisKA"/>
    <property type="match status" value="1"/>
</dbReference>
<keyword evidence="4" id="KW-0418">Kinase</keyword>
<protein>
    <recommendedName>
        <fullName evidence="10">Sensory histidine kinase/phosphatase NtrB</fullName>
    </recommendedName>
    <alternativeName>
        <fullName evidence="11">Nitrogen regulation protein NR(II)</fullName>
    </alternativeName>
    <alternativeName>
        <fullName evidence="12">Nitrogen regulator II</fullName>
    </alternativeName>
</protein>
<dbReference type="PRINTS" id="PR00344">
    <property type="entry name" value="BCTRLSENSOR"/>
</dbReference>
<dbReference type="PANTHER" id="PTHR43065:SF16">
    <property type="entry name" value="SENSORY HISTIDINE KINASE_PHOSPHATASE NTRB"/>
    <property type="match status" value="1"/>
</dbReference>
<evidence type="ECO:0000256" key="10">
    <source>
        <dbReference type="ARBA" id="ARBA00039567"/>
    </source>
</evidence>
<evidence type="ECO:0000256" key="12">
    <source>
        <dbReference type="ARBA" id="ARBA00043094"/>
    </source>
</evidence>
<keyword evidence="5" id="KW-0378">Hydrolase</keyword>
<keyword evidence="3" id="KW-0547">Nucleotide-binding</keyword>
<dbReference type="PROSITE" id="PS50112">
    <property type="entry name" value="PAS"/>
    <property type="match status" value="1"/>
</dbReference>
<dbReference type="Gene3D" id="3.30.450.20">
    <property type="entry name" value="PAS domain"/>
    <property type="match status" value="1"/>
</dbReference>
<dbReference type="InterPro" id="IPR036890">
    <property type="entry name" value="HATPase_C_sf"/>
</dbReference>
<evidence type="ECO:0000256" key="7">
    <source>
        <dbReference type="ARBA" id="ARBA00023012"/>
    </source>
</evidence>
<dbReference type="GO" id="GO:0016787">
    <property type="term" value="F:hydrolase activity"/>
    <property type="evidence" value="ECO:0007669"/>
    <property type="project" value="UniProtKB-KW"/>
</dbReference>
<evidence type="ECO:0000256" key="11">
    <source>
        <dbReference type="ARBA" id="ARBA00042313"/>
    </source>
</evidence>
<keyword evidence="2" id="KW-0808">Transferase</keyword>
<dbReference type="CDD" id="cd00082">
    <property type="entry name" value="HisKA"/>
    <property type="match status" value="1"/>
</dbReference>
<evidence type="ECO:0000256" key="8">
    <source>
        <dbReference type="ARBA" id="ARBA00023231"/>
    </source>
</evidence>
<evidence type="ECO:0000256" key="2">
    <source>
        <dbReference type="ARBA" id="ARBA00022679"/>
    </source>
</evidence>
<dbReference type="InterPro" id="IPR005467">
    <property type="entry name" value="His_kinase_dom"/>
</dbReference>
<dbReference type="PROSITE" id="PS50109">
    <property type="entry name" value="HIS_KIN"/>
    <property type="match status" value="1"/>
</dbReference>
<name>A0A381NDI2_9ZZZZ</name>
<evidence type="ECO:0000259" key="13">
    <source>
        <dbReference type="PROSITE" id="PS50109"/>
    </source>
</evidence>
<evidence type="ECO:0000259" key="14">
    <source>
        <dbReference type="PROSITE" id="PS50112"/>
    </source>
</evidence>
<dbReference type="GO" id="GO:0006355">
    <property type="term" value="P:regulation of DNA-templated transcription"/>
    <property type="evidence" value="ECO:0007669"/>
    <property type="project" value="InterPro"/>
</dbReference>